<comment type="caution">
    <text evidence="2">The sequence shown here is derived from an EMBL/GenBank/DDBJ whole genome shotgun (WGS) entry which is preliminary data.</text>
</comment>
<sequence>MSLSWFGLILLHRMRTIYIGQTPCLSSGTSNKGKLKTCKLSGTCWFYTQALVHCSLPSPDVLVSDLTHHLYSDELQQSHHDALRTSPSFIRVERVYQQYALIWIS</sequence>
<feature type="chain" id="PRO_5040286303" evidence="1">
    <location>
        <begin position="17"/>
        <end position="105"/>
    </location>
</feature>
<evidence type="ECO:0000313" key="3">
    <source>
        <dbReference type="Proteomes" id="UP000823399"/>
    </source>
</evidence>
<feature type="signal peptide" evidence="1">
    <location>
        <begin position="1"/>
        <end position="16"/>
    </location>
</feature>
<name>A0A9P7FBL4_9AGAM</name>
<accession>A0A9P7FBL4</accession>
<evidence type="ECO:0000313" key="2">
    <source>
        <dbReference type="EMBL" id="KAG2113442.1"/>
    </source>
</evidence>
<dbReference type="RefSeq" id="XP_041295829.1">
    <property type="nucleotide sequence ID" value="XM_041429908.1"/>
</dbReference>
<gene>
    <name evidence="2" type="ORF">F5147DRAFT_46026</name>
</gene>
<evidence type="ECO:0000256" key="1">
    <source>
        <dbReference type="SAM" id="SignalP"/>
    </source>
</evidence>
<dbReference type="GeneID" id="64692167"/>
<keyword evidence="1" id="KW-0732">Signal</keyword>
<dbReference type="Proteomes" id="UP000823399">
    <property type="component" value="Unassembled WGS sequence"/>
</dbReference>
<reference evidence="2" key="1">
    <citation type="journal article" date="2020" name="New Phytol.">
        <title>Comparative genomics reveals dynamic genome evolution in host specialist ectomycorrhizal fungi.</title>
        <authorList>
            <person name="Lofgren L.A."/>
            <person name="Nguyen N.H."/>
            <person name="Vilgalys R."/>
            <person name="Ruytinx J."/>
            <person name="Liao H.L."/>
            <person name="Branco S."/>
            <person name="Kuo A."/>
            <person name="LaButti K."/>
            <person name="Lipzen A."/>
            <person name="Andreopoulos W."/>
            <person name="Pangilinan J."/>
            <person name="Riley R."/>
            <person name="Hundley H."/>
            <person name="Na H."/>
            <person name="Barry K."/>
            <person name="Grigoriev I.V."/>
            <person name="Stajich J.E."/>
            <person name="Kennedy P.G."/>
        </authorList>
    </citation>
    <scope>NUCLEOTIDE SEQUENCE</scope>
    <source>
        <strain evidence="2">FC423</strain>
    </source>
</reference>
<dbReference type="EMBL" id="JABBWM010000012">
    <property type="protein sequence ID" value="KAG2113442.1"/>
    <property type="molecule type" value="Genomic_DNA"/>
</dbReference>
<dbReference type="AlphaFoldDB" id="A0A9P7FBL4"/>
<keyword evidence="3" id="KW-1185">Reference proteome</keyword>
<proteinExistence type="predicted"/>
<organism evidence="2 3">
    <name type="scientific">Suillus discolor</name>
    <dbReference type="NCBI Taxonomy" id="1912936"/>
    <lineage>
        <taxon>Eukaryota</taxon>
        <taxon>Fungi</taxon>
        <taxon>Dikarya</taxon>
        <taxon>Basidiomycota</taxon>
        <taxon>Agaricomycotina</taxon>
        <taxon>Agaricomycetes</taxon>
        <taxon>Agaricomycetidae</taxon>
        <taxon>Boletales</taxon>
        <taxon>Suillineae</taxon>
        <taxon>Suillaceae</taxon>
        <taxon>Suillus</taxon>
    </lineage>
</organism>
<protein>
    <submittedName>
        <fullName evidence="2">Uncharacterized protein</fullName>
    </submittedName>
</protein>